<reference evidence="2 3" key="1">
    <citation type="submission" date="2014-09" db="EMBL/GenBank/DDBJ databases">
        <title>Vibrio maritimus JCM 19235. (C45) whole genome shotgun sequence.</title>
        <authorList>
            <person name="Sawabe T."/>
            <person name="Meirelles P."/>
            <person name="Nakanishi M."/>
            <person name="Sayaka M."/>
            <person name="Hattori M."/>
            <person name="Ohkuma M."/>
        </authorList>
    </citation>
    <scope>NUCLEOTIDE SEQUENCE [LARGE SCALE GENOMIC DNA]</scope>
    <source>
        <strain evidence="3">JCM19235</strain>
    </source>
</reference>
<evidence type="ECO:0000313" key="2">
    <source>
        <dbReference type="EMBL" id="GAL16856.1"/>
    </source>
</evidence>
<name>A0A090RNK2_9VIBR</name>
<evidence type="ECO:0000313" key="3">
    <source>
        <dbReference type="Proteomes" id="UP000029228"/>
    </source>
</evidence>
<dbReference type="STRING" id="990268.JCM19235_5405"/>
<keyword evidence="3" id="KW-1185">Reference proteome</keyword>
<organism evidence="2 3">
    <name type="scientific">Vibrio maritimus</name>
    <dbReference type="NCBI Taxonomy" id="990268"/>
    <lineage>
        <taxon>Bacteria</taxon>
        <taxon>Pseudomonadati</taxon>
        <taxon>Pseudomonadota</taxon>
        <taxon>Gammaproteobacteria</taxon>
        <taxon>Vibrionales</taxon>
        <taxon>Vibrionaceae</taxon>
        <taxon>Vibrio</taxon>
    </lineage>
</organism>
<dbReference type="EMBL" id="BBMR01000001">
    <property type="protein sequence ID" value="GAL16856.1"/>
    <property type="molecule type" value="Genomic_DNA"/>
</dbReference>
<keyword evidence="1" id="KW-0732">Signal</keyword>
<gene>
    <name evidence="2" type="ORF">JCM19235_5405</name>
</gene>
<feature type="signal peptide" evidence="1">
    <location>
        <begin position="1"/>
        <end position="17"/>
    </location>
</feature>
<sequence>MSSRIALLLTLVSTSLAAQPDPFPTQPNDTGKSFMVSATNPYVTSTGIQS</sequence>
<accession>A0A090RNK2</accession>
<comment type="caution">
    <text evidence="2">The sequence shown here is derived from an EMBL/GenBank/DDBJ whole genome shotgun (WGS) entry which is preliminary data.</text>
</comment>
<evidence type="ECO:0000256" key="1">
    <source>
        <dbReference type="SAM" id="SignalP"/>
    </source>
</evidence>
<protein>
    <submittedName>
        <fullName evidence="2">Uncharacterized protein</fullName>
    </submittedName>
</protein>
<feature type="chain" id="PRO_5001863830" evidence="1">
    <location>
        <begin position="18"/>
        <end position="50"/>
    </location>
</feature>
<proteinExistence type="predicted"/>
<dbReference type="AlphaFoldDB" id="A0A090RNK2"/>
<dbReference type="Proteomes" id="UP000029228">
    <property type="component" value="Unassembled WGS sequence"/>
</dbReference>